<evidence type="ECO:0000259" key="1">
    <source>
        <dbReference type="PROSITE" id="PS50056"/>
    </source>
</evidence>
<evidence type="ECO:0000313" key="3">
    <source>
        <dbReference type="Proteomes" id="UP000635387"/>
    </source>
</evidence>
<dbReference type="EMBL" id="BNAY01000015">
    <property type="protein sequence ID" value="GHH37391.1"/>
    <property type="molecule type" value="Genomic_DNA"/>
</dbReference>
<dbReference type="InterPro" id="IPR029021">
    <property type="entry name" value="Prot-tyrosine_phosphatase-like"/>
</dbReference>
<reference evidence="3" key="1">
    <citation type="journal article" date="2019" name="Int. J. Syst. Evol. Microbiol.">
        <title>The Global Catalogue of Microorganisms (GCM) 10K type strain sequencing project: providing services to taxonomists for standard genome sequencing and annotation.</title>
        <authorList>
            <consortium name="The Broad Institute Genomics Platform"/>
            <consortium name="The Broad Institute Genome Sequencing Center for Infectious Disease"/>
            <person name="Wu L."/>
            <person name="Ma J."/>
        </authorList>
    </citation>
    <scope>NUCLEOTIDE SEQUENCE [LARGE SCALE GENOMIC DNA]</scope>
    <source>
        <strain evidence="3">CGMCC 4.7683</strain>
    </source>
</reference>
<sequence>MADSSGIVVSRLSWIRSDANQERTPRVFVTVISNRELSWNGCVNGRDLGGLGRTRPHAVVRMEAPTRLSEAGWAAAWAYGVRTVVDLRDPDEREPDHAPRPAGITTVHAPLDPVGTPFYERWQKIDHLASPLHYPAMLAEHPERVITAVRAIANAAPGCVVFHCAGGKDRTGLLALVLLALAGAAPEEIIADYLLTYERMKQRHDELGFRDQLAAVTDLVAARDTTIEASLTSTITSLTMPGYLLDNGLSDAELTALRARLTTRS</sequence>
<dbReference type="Gene3D" id="3.90.190.10">
    <property type="entry name" value="Protein tyrosine phosphatase superfamily"/>
    <property type="match status" value="1"/>
</dbReference>
<organism evidence="2 3">
    <name type="scientific">Amycolatopsis oliviviridis</name>
    <dbReference type="NCBI Taxonomy" id="1471590"/>
    <lineage>
        <taxon>Bacteria</taxon>
        <taxon>Bacillati</taxon>
        <taxon>Actinomycetota</taxon>
        <taxon>Actinomycetes</taxon>
        <taxon>Pseudonocardiales</taxon>
        <taxon>Pseudonocardiaceae</taxon>
        <taxon>Amycolatopsis</taxon>
    </lineage>
</organism>
<dbReference type="PROSITE" id="PS50056">
    <property type="entry name" value="TYR_PHOSPHATASE_2"/>
    <property type="match status" value="1"/>
</dbReference>
<dbReference type="InterPro" id="IPR026893">
    <property type="entry name" value="Tyr/Ser_Pase_IphP-type"/>
</dbReference>
<name>A0ABQ3MGT6_9PSEU</name>
<protein>
    <submittedName>
        <fullName evidence="2">Protein-tyrosine-phosphatase</fullName>
    </submittedName>
</protein>
<dbReference type="InterPro" id="IPR000387">
    <property type="entry name" value="Tyr_Pase_dom"/>
</dbReference>
<feature type="domain" description="Tyrosine specific protein phosphatases" evidence="1">
    <location>
        <begin position="143"/>
        <end position="214"/>
    </location>
</feature>
<accession>A0ABQ3MGT6</accession>
<evidence type="ECO:0000313" key="2">
    <source>
        <dbReference type="EMBL" id="GHH37391.1"/>
    </source>
</evidence>
<dbReference type="Pfam" id="PF13350">
    <property type="entry name" value="Y_phosphatase3"/>
    <property type="match status" value="1"/>
</dbReference>
<proteinExistence type="predicted"/>
<dbReference type="InterPro" id="IPR016130">
    <property type="entry name" value="Tyr_Pase_AS"/>
</dbReference>
<dbReference type="SUPFAM" id="SSF52799">
    <property type="entry name" value="(Phosphotyrosine protein) phosphatases II"/>
    <property type="match status" value="1"/>
</dbReference>
<comment type="caution">
    <text evidence="2">The sequence shown here is derived from an EMBL/GenBank/DDBJ whole genome shotgun (WGS) entry which is preliminary data.</text>
</comment>
<dbReference type="PROSITE" id="PS00383">
    <property type="entry name" value="TYR_PHOSPHATASE_1"/>
    <property type="match status" value="1"/>
</dbReference>
<keyword evidence="3" id="KW-1185">Reference proteome</keyword>
<dbReference type="Proteomes" id="UP000635387">
    <property type="component" value="Unassembled WGS sequence"/>
</dbReference>
<gene>
    <name evidence="2" type="ORF">GCM10017790_81690</name>
</gene>